<feature type="compositionally biased region" description="Pro residues" evidence="1">
    <location>
        <begin position="21"/>
        <end position="69"/>
    </location>
</feature>
<evidence type="ECO:0000313" key="3">
    <source>
        <dbReference type="Proteomes" id="UP000249135"/>
    </source>
</evidence>
<gene>
    <name evidence="2" type="ORF">DI563_22845</name>
</gene>
<evidence type="ECO:0000256" key="1">
    <source>
        <dbReference type="SAM" id="MobiDB-lite"/>
    </source>
</evidence>
<sequence>MTATLTVPRIAAGSAHAGTPIGPPPPAPDVPQPPSSPPIVVPPPPAGDPPPADPPFTDPGAPPPVADPPPAAVVLGRVHARRLREVYRSAGWPCCDAIEVDLLAAGLLERQRSVHGHETLRVSDRGIAHIASSLVV</sequence>
<dbReference type="AlphaFoldDB" id="A0A2W5RHU9"/>
<proteinExistence type="predicted"/>
<name>A0A2W5RHU9_VARPD</name>
<dbReference type="EMBL" id="QFPP01000396">
    <property type="protein sequence ID" value="PZQ66683.1"/>
    <property type="molecule type" value="Genomic_DNA"/>
</dbReference>
<organism evidence="2 3">
    <name type="scientific">Variovorax paradoxus</name>
    <dbReference type="NCBI Taxonomy" id="34073"/>
    <lineage>
        <taxon>Bacteria</taxon>
        <taxon>Pseudomonadati</taxon>
        <taxon>Pseudomonadota</taxon>
        <taxon>Betaproteobacteria</taxon>
        <taxon>Burkholderiales</taxon>
        <taxon>Comamonadaceae</taxon>
        <taxon>Variovorax</taxon>
    </lineage>
</organism>
<feature type="non-terminal residue" evidence="2">
    <location>
        <position position="136"/>
    </location>
</feature>
<dbReference type="Proteomes" id="UP000249135">
    <property type="component" value="Unassembled WGS sequence"/>
</dbReference>
<protein>
    <submittedName>
        <fullName evidence="2">Uncharacterized protein</fullName>
    </submittedName>
</protein>
<accession>A0A2W5RHU9</accession>
<feature type="region of interest" description="Disordered" evidence="1">
    <location>
        <begin position="1"/>
        <end position="69"/>
    </location>
</feature>
<reference evidence="2 3" key="1">
    <citation type="submission" date="2017-08" db="EMBL/GenBank/DDBJ databases">
        <title>Infants hospitalized years apart are colonized by the same room-sourced microbial strains.</title>
        <authorList>
            <person name="Brooks B."/>
            <person name="Olm M.R."/>
            <person name="Firek B.A."/>
            <person name="Baker R."/>
            <person name="Thomas B.C."/>
            <person name="Morowitz M.J."/>
            <person name="Banfield J.F."/>
        </authorList>
    </citation>
    <scope>NUCLEOTIDE SEQUENCE [LARGE SCALE GENOMIC DNA]</scope>
    <source>
        <strain evidence="2">S2_005_003_R2_41</strain>
    </source>
</reference>
<evidence type="ECO:0000313" key="2">
    <source>
        <dbReference type="EMBL" id="PZQ66683.1"/>
    </source>
</evidence>
<comment type="caution">
    <text evidence="2">The sequence shown here is derived from an EMBL/GenBank/DDBJ whole genome shotgun (WGS) entry which is preliminary data.</text>
</comment>